<dbReference type="InterPro" id="IPR015797">
    <property type="entry name" value="NUDIX_hydrolase-like_dom_sf"/>
</dbReference>
<accession>A0A1W0X3E7</accession>
<evidence type="ECO:0000256" key="1">
    <source>
        <dbReference type="ARBA" id="ARBA00000374"/>
    </source>
</evidence>
<keyword evidence="12" id="KW-0443">Lipid metabolism</keyword>
<sequence>MSPAFRFLATVAKSIEIQPVSRIRLARISSGNGQQAWNSGVCSGRNMTAASVSPETHPAEVLDPVQEALLNEVCILVDEDDKKVGTASKRDCHLLVNGTSRLHRAFSVFLFNEHGELLLQQRSDAKITFPDTYTNTCCSHPLAVPEELDEADVVGVRRAAQRKLQQELGIAPEQVPLDALQYLTRIHYRAPSDETWGEHEIDYILFLQRRVDLKPNPNEVKSVKYVSPDGLRRMLEQDARGELKLTPWFRLICRAQLFDWWENLRSLKKFESHETIHRF</sequence>
<dbReference type="CDD" id="cd02885">
    <property type="entry name" value="NUDIX_IPP_Isomerase"/>
    <property type="match status" value="1"/>
</dbReference>
<dbReference type="GO" id="GO:0005737">
    <property type="term" value="C:cytoplasm"/>
    <property type="evidence" value="ECO:0007669"/>
    <property type="project" value="TreeGrafter"/>
</dbReference>
<evidence type="ECO:0000259" key="15">
    <source>
        <dbReference type="PROSITE" id="PS51462"/>
    </source>
</evidence>
<dbReference type="OrthoDB" id="510307at2759"/>
<evidence type="ECO:0000256" key="6">
    <source>
        <dbReference type="ARBA" id="ARBA00012057"/>
    </source>
</evidence>
<evidence type="ECO:0000256" key="13">
    <source>
        <dbReference type="ARBA" id="ARBA00023229"/>
    </source>
</evidence>
<dbReference type="SUPFAM" id="SSF55811">
    <property type="entry name" value="Nudix"/>
    <property type="match status" value="1"/>
</dbReference>
<dbReference type="Gene3D" id="3.90.79.10">
    <property type="entry name" value="Nucleoside Triphosphate Pyrophosphohydrolase"/>
    <property type="match status" value="1"/>
</dbReference>
<dbReference type="EMBL" id="MTYJ01000019">
    <property type="protein sequence ID" value="OQV22077.1"/>
    <property type="molecule type" value="Genomic_DNA"/>
</dbReference>
<comment type="cofactor">
    <cofactor evidence="2">
        <name>Mg(2+)</name>
        <dbReference type="ChEBI" id="CHEBI:18420"/>
    </cofactor>
</comment>
<dbReference type="GO" id="GO:0009240">
    <property type="term" value="P:isopentenyl diphosphate biosynthetic process"/>
    <property type="evidence" value="ECO:0007669"/>
    <property type="project" value="TreeGrafter"/>
</dbReference>
<evidence type="ECO:0000256" key="11">
    <source>
        <dbReference type="ARBA" id="ARBA00022955"/>
    </source>
</evidence>
<evidence type="ECO:0000256" key="3">
    <source>
        <dbReference type="ARBA" id="ARBA00003951"/>
    </source>
</evidence>
<reference evidence="17" key="1">
    <citation type="submission" date="2017-01" db="EMBL/GenBank/DDBJ databases">
        <title>Comparative genomics of anhydrobiosis in the tardigrade Hypsibius dujardini.</title>
        <authorList>
            <person name="Yoshida Y."/>
            <person name="Koutsovoulos G."/>
            <person name="Laetsch D."/>
            <person name="Stevens L."/>
            <person name="Kumar S."/>
            <person name="Horikawa D."/>
            <person name="Ishino K."/>
            <person name="Komine S."/>
            <person name="Tomita M."/>
            <person name="Blaxter M."/>
            <person name="Arakawa K."/>
        </authorList>
    </citation>
    <scope>NUCLEOTIDE SEQUENCE [LARGE SCALE GENOMIC DNA]</scope>
    <source>
        <strain evidence="17">Z151</strain>
    </source>
</reference>
<evidence type="ECO:0000256" key="5">
    <source>
        <dbReference type="ARBA" id="ARBA00007579"/>
    </source>
</evidence>
<evidence type="ECO:0000256" key="4">
    <source>
        <dbReference type="ARBA" id="ARBA00004826"/>
    </source>
</evidence>
<dbReference type="NCBIfam" id="TIGR02150">
    <property type="entry name" value="IPP_isom_1"/>
    <property type="match status" value="1"/>
</dbReference>
<keyword evidence="9" id="KW-0753">Steroid metabolism</keyword>
<dbReference type="AlphaFoldDB" id="A0A1W0X3E7"/>
<comment type="function">
    <text evidence="3">Catalyzes the 1,3-allylic rearrangement of the homoallylic substrate isopentenyl (IPP) to its highly electrophilic allylic isomer, dimethylallyl diphosphate (DMAPP).</text>
</comment>
<keyword evidence="10" id="KW-0460">Magnesium</keyword>
<dbReference type="UniPathway" id="UPA00059">
    <property type="reaction ID" value="UER00104"/>
</dbReference>
<proteinExistence type="inferred from homology"/>
<evidence type="ECO:0000313" key="17">
    <source>
        <dbReference type="Proteomes" id="UP000192578"/>
    </source>
</evidence>
<keyword evidence="9" id="KW-0756">Sterol biosynthesis</keyword>
<organism evidence="16 17">
    <name type="scientific">Hypsibius exemplaris</name>
    <name type="common">Freshwater tardigrade</name>
    <dbReference type="NCBI Taxonomy" id="2072580"/>
    <lineage>
        <taxon>Eukaryota</taxon>
        <taxon>Metazoa</taxon>
        <taxon>Ecdysozoa</taxon>
        <taxon>Tardigrada</taxon>
        <taxon>Eutardigrada</taxon>
        <taxon>Parachela</taxon>
        <taxon>Hypsibioidea</taxon>
        <taxon>Hypsibiidae</taxon>
        <taxon>Hypsibius</taxon>
    </lineage>
</organism>
<dbReference type="Proteomes" id="UP000192578">
    <property type="component" value="Unassembled WGS sequence"/>
</dbReference>
<keyword evidence="11" id="KW-0752">Steroid biosynthesis</keyword>
<keyword evidence="8" id="KW-0479">Metal-binding</keyword>
<dbReference type="GO" id="GO:0006695">
    <property type="term" value="P:cholesterol biosynthetic process"/>
    <property type="evidence" value="ECO:0007669"/>
    <property type="project" value="UniProtKB-KW"/>
</dbReference>
<gene>
    <name evidence="16" type="ORF">BV898_03922</name>
</gene>
<dbReference type="PROSITE" id="PS51462">
    <property type="entry name" value="NUDIX"/>
    <property type="match status" value="1"/>
</dbReference>
<evidence type="ECO:0000256" key="10">
    <source>
        <dbReference type="ARBA" id="ARBA00022842"/>
    </source>
</evidence>
<keyword evidence="13" id="KW-0414">Isoprene biosynthesis</keyword>
<dbReference type="Pfam" id="PF00293">
    <property type="entry name" value="NUDIX"/>
    <property type="match status" value="1"/>
</dbReference>
<protein>
    <recommendedName>
        <fullName evidence="6">isopentenyl-diphosphate Delta-isomerase</fullName>
        <ecNumber evidence="6">5.3.3.2</ecNumber>
    </recommendedName>
</protein>
<dbReference type="GO" id="GO:0046872">
    <property type="term" value="F:metal ion binding"/>
    <property type="evidence" value="ECO:0007669"/>
    <property type="project" value="UniProtKB-KW"/>
</dbReference>
<evidence type="ECO:0000256" key="2">
    <source>
        <dbReference type="ARBA" id="ARBA00001946"/>
    </source>
</evidence>
<comment type="catalytic activity">
    <reaction evidence="1">
        <text>isopentenyl diphosphate = dimethylallyl diphosphate</text>
        <dbReference type="Rhea" id="RHEA:23284"/>
        <dbReference type="ChEBI" id="CHEBI:57623"/>
        <dbReference type="ChEBI" id="CHEBI:128769"/>
        <dbReference type="EC" id="5.3.3.2"/>
    </reaction>
</comment>
<dbReference type="EC" id="5.3.3.2" evidence="6"/>
<dbReference type="GO" id="GO:0004452">
    <property type="term" value="F:isopentenyl-diphosphate delta-isomerase activity"/>
    <property type="evidence" value="ECO:0007669"/>
    <property type="project" value="UniProtKB-EC"/>
</dbReference>
<dbReference type="InterPro" id="IPR000086">
    <property type="entry name" value="NUDIX_hydrolase_dom"/>
</dbReference>
<keyword evidence="9" id="KW-0152">Cholesterol biosynthesis</keyword>
<evidence type="ECO:0000256" key="14">
    <source>
        <dbReference type="ARBA" id="ARBA00023235"/>
    </source>
</evidence>
<comment type="similarity">
    <text evidence="5">Belongs to the IPP isomerase type 1 family.</text>
</comment>
<evidence type="ECO:0000256" key="12">
    <source>
        <dbReference type="ARBA" id="ARBA00023098"/>
    </source>
</evidence>
<evidence type="ECO:0000256" key="9">
    <source>
        <dbReference type="ARBA" id="ARBA00022778"/>
    </source>
</evidence>
<keyword evidence="9" id="KW-1207">Sterol metabolism</keyword>
<feature type="domain" description="Nudix hydrolase" evidence="15">
    <location>
        <begin position="101"/>
        <end position="251"/>
    </location>
</feature>
<keyword evidence="17" id="KW-1185">Reference proteome</keyword>
<dbReference type="FunFam" id="3.90.79.10:FF:000012">
    <property type="entry name" value="Isopentenyl-diphosphate Delta-isomerase 1"/>
    <property type="match status" value="1"/>
</dbReference>
<dbReference type="GO" id="GO:0050992">
    <property type="term" value="P:dimethylallyl diphosphate biosynthetic process"/>
    <property type="evidence" value="ECO:0007669"/>
    <property type="project" value="UniProtKB-UniPathway"/>
</dbReference>
<keyword evidence="9" id="KW-0153">Cholesterol metabolism</keyword>
<dbReference type="InterPro" id="IPR011876">
    <property type="entry name" value="IsopentenylPP_isomerase_typ1"/>
</dbReference>
<evidence type="ECO:0000313" key="16">
    <source>
        <dbReference type="EMBL" id="OQV22077.1"/>
    </source>
</evidence>
<dbReference type="PANTHER" id="PTHR10885">
    <property type="entry name" value="ISOPENTENYL-DIPHOSPHATE DELTA-ISOMERASE"/>
    <property type="match status" value="1"/>
</dbReference>
<evidence type="ECO:0000256" key="8">
    <source>
        <dbReference type="ARBA" id="ARBA00022723"/>
    </source>
</evidence>
<comment type="caution">
    <text evidence="16">The sequence shown here is derived from an EMBL/GenBank/DDBJ whole genome shotgun (WGS) entry which is preliminary data.</text>
</comment>
<name>A0A1W0X3E7_HYPEX</name>
<evidence type="ECO:0000256" key="7">
    <source>
        <dbReference type="ARBA" id="ARBA00022516"/>
    </source>
</evidence>
<keyword evidence="7" id="KW-0444">Lipid biosynthesis</keyword>
<comment type="pathway">
    <text evidence="4">Isoprenoid biosynthesis; dimethylallyl diphosphate biosynthesis; dimethylallyl diphosphate from isopentenyl diphosphate: step 1/1.</text>
</comment>
<dbReference type="PANTHER" id="PTHR10885:SF0">
    <property type="entry name" value="ISOPENTENYL-DIPHOSPHATE DELTA-ISOMERASE"/>
    <property type="match status" value="1"/>
</dbReference>
<keyword evidence="14" id="KW-0413">Isomerase</keyword>